<accession>A0A9N9ZQ33</accession>
<dbReference type="AlphaFoldDB" id="A0A9N9ZQ33"/>
<dbReference type="Proteomes" id="UP000775872">
    <property type="component" value="Unassembled WGS sequence"/>
</dbReference>
<evidence type="ECO:0000313" key="2">
    <source>
        <dbReference type="Proteomes" id="UP000775872"/>
    </source>
</evidence>
<proteinExistence type="predicted"/>
<sequence>MPFSKRSIQSLVSSRSIRLPFLISLGLMAKFCPRVQMSWLARVVTTGAHDYWRSGREGTISALFQCNLSSTDEMAGYLSDVFFSGATVDQLTSLVDKNNPLSHGISNDWYPGLKRLTAILGDMVFTLARRMSSQNSILKDDFRDDSARWISDNLNTLRAQLQRPAESPAIFGCYPPLRNLGGAQWDHRAAMADRKAAAMTEGKANMKDEGARTAKDKDDIMAAGNNQHKSPKKRRKVNHGMLLSIYHICCFTARQFG</sequence>
<dbReference type="EMBL" id="CABFOC020000097">
    <property type="protein sequence ID" value="CAH0059323.1"/>
    <property type="molecule type" value="Genomic_DNA"/>
</dbReference>
<keyword evidence="2" id="KW-1185">Reference proteome</keyword>
<protein>
    <submittedName>
        <fullName evidence="1">Uncharacterized protein</fullName>
    </submittedName>
</protein>
<comment type="caution">
    <text evidence="1">The sequence shown here is derived from an EMBL/GenBank/DDBJ whole genome shotgun (WGS) entry which is preliminary data.</text>
</comment>
<name>A0A9N9ZQ33_9HYPO</name>
<reference evidence="1 2" key="2">
    <citation type="submission" date="2021-10" db="EMBL/GenBank/DDBJ databases">
        <authorList>
            <person name="Piombo E."/>
        </authorList>
    </citation>
    <scope>NUCLEOTIDE SEQUENCE [LARGE SCALE GENOMIC DNA]</scope>
</reference>
<dbReference type="OrthoDB" id="408631at2759"/>
<organism evidence="1 2">
    <name type="scientific">Clonostachys solani</name>
    <dbReference type="NCBI Taxonomy" id="160281"/>
    <lineage>
        <taxon>Eukaryota</taxon>
        <taxon>Fungi</taxon>
        <taxon>Dikarya</taxon>
        <taxon>Ascomycota</taxon>
        <taxon>Pezizomycotina</taxon>
        <taxon>Sordariomycetes</taxon>
        <taxon>Hypocreomycetidae</taxon>
        <taxon>Hypocreales</taxon>
        <taxon>Bionectriaceae</taxon>
        <taxon>Clonostachys</taxon>
    </lineage>
</organism>
<gene>
    <name evidence="1" type="ORF">CSOL1703_00011359</name>
</gene>
<reference evidence="2" key="1">
    <citation type="submission" date="2019-06" db="EMBL/GenBank/DDBJ databases">
        <authorList>
            <person name="Broberg M."/>
        </authorList>
    </citation>
    <scope>NUCLEOTIDE SEQUENCE [LARGE SCALE GENOMIC DNA]</scope>
</reference>
<evidence type="ECO:0000313" key="1">
    <source>
        <dbReference type="EMBL" id="CAH0059323.1"/>
    </source>
</evidence>